<accession>A0A7J6VMK3</accession>
<evidence type="ECO:0000313" key="3">
    <source>
        <dbReference type="Proteomes" id="UP000554482"/>
    </source>
</evidence>
<gene>
    <name evidence="2" type="ORF">FRX31_024422</name>
</gene>
<dbReference type="Proteomes" id="UP000554482">
    <property type="component" value="Unassembled WGS sequence"/>
</dbReference>
<dbReference type="EMBL" id="JABWDY010029981">
    <property type="protein sequence ID" value="KAF5185991.1"/>
    <property type="molecule type" value="Genomic_DNA"/>
</dbReference>
<feature type="region of interest" description="Disordered" evidence="1">
    <location>
        <begin position="61"/>
        <end position="80"/>
    </location>
</feature>
<feature type="non-terminal residue" evidence="2">
    <location>
        <position position="1"/>
    </location>
</feature>
<organism evidence="2 3">
    <name type="scientific">Thalictrum thalictroides</name>
    <name type="common">Rue-anemone</name>
    <name type="synonym">Anemone thalictroides</name>
    <dbReference type="NCBI Taxonomy" id="46969"/>
    <lineage>
        <taxon>Eukaryota</taxon>
        <taxon>Viridiplantae</taxon>
        <taxon>Streptophyta</taxon>
        <taxon>Embryophyta</taxon>
        <taxon>Tracheophyta</taxon>
        <taxon>Spermatophyta</taxon>
        <taxon>Magnoliopsida</taxon>
        <taxon>Ranunculales</taxon>
        <taxon>Ranunculaceae</taxon>
        <taxon>Thalictroideae</taxon>
        <taxon>Thalictrum</taxon>
    </lineage>
</organism>
<protein>
    <submittedName>
        <fullName evidence="2">Uncharacterized protein</fullName>
    </submittedName>
</protein>
<reference evidence="2 3" key="1">
    <citation type="submission" date="2020-06" db="EMBL/GenBank/DDBJ databases">
        <title>Transcriptomic and genomic resources for Thalictrum thalictroides and T. hernandezii: Facilitating candidate gene discovery in an emerging model plant lineage.</title>
        <authorList>
            <person name="Arias T."/>
            <person name="Riano-Pachon D.M."/>
            <person name="Di Stilio V.S."/>
        </authorList>
    </citation>
    <scope>NUCLEOTIDE SEQUENCE [LARGE SCALE GENOMIC DNA]</scope>
    <source>
        <strain evidence="3">cv. WT478/WT964</strain>
        <tissue evidence="2">Leaves</tissue>
    </source>
</reference>
<name>A0A7J6VMK3_THATH</name>
<evidence type="ECO:0000256" key="1">
    <source>
        <dbReference type="SAM" id="MobiDB-lite"/>
    </source>
</evidence>
<sequence length="80" mass="8869">MLKLVPPPRSFTAEIGAERSCLLLLALLAMRNREGECRDAQASSSTKKCYCRDRCRKELSDASGYEDQGHGRSTEMCAQA</sequence>
<keyword evidence="3" id="KW-1185">Reference proteome</keyword>
<comment type="caution">
    <text evidence="2">The sequence shown here is derived from an EMBL/GenBank/DDBJ whole genome shotgun (WGS) entry which is preliminary data.</text>
</comment>
<dbReference type="AlphaFoldDB" id="A0A7J6VMK3"/>
<evidence type="ECO:0000313" key="2">
    <source>
        <dbReference type="EMBL" id="KAF5185991.1"/>
    </source>
</evidence>
<proteinExistence type="predicted"/>